<keyword evidence="6" id="KW-1185">Reference proteome</keyword>
<dbReference type="InterPro" id="IPR037914">
    <property type="entry name" value="SpoVT-AbrB_sf"/>
</dbReference>
<evidence type="ECO:0000259" key="4">
    <source>
        <dbReference type="PROSITE" id="PS51740"/>
    </source>
</evidence>
<protein>
    <submittedName>
        <fullName evidence="5">Antitoxin VapB</fullName>
    </submittedName>
</protein>
<dbReference type="PANTHER" id="PTHR37550">
    <property type="entry name" value="ANTITOXIN VAPB1"/>
    <property type="match status" value="1"/>
</dbReference>
<gene>
    <name evidence="5" type="ORF">MIN45_P0561</name>
</gene>
<dbReference type="Proteomes" id="UP001321450">
    <property type="component" value="Chromosome"/>
</dbReference>
<dbReference type="NCBIfam" id="NF040493">
    <property type="entry name" value="TA_anti_VapB"/>
    <property type="match status" value="1"/>
</dbReference>
<dbReference type="Gene3D" id="2.10.260.10">
    <property type="match status" value="1"/>
</dbReference>
<dbReference type="SUPFAM" id="SSF89447">
    <property type="entry name" value="AbrB/MazE/MraZ-like"/>
    <property type="match status" value="1"/>
</dbReference>
<evidence type="ECO:0000256" key="1">
    <source>
        <dbReference type="ARBA" id="ARBA00007924"/>
    </source>
</evidence>
<evidence type="ECO:0000313" key="6">
    <source>
        <dbReference type="Proteomes" id="UP001321450"/>
    </source>
</evidence>
<dbReference type="InterPro" id="IPR007159">
    <property type="entry name" value="SpoVT-AbrB_dom"/>
</dbReference>
<dbReference type="AlphaFoldDB" id="A0AAU9CDB8"/>
<accession>A0AAU9CDB8</accession>
<dbReference type="InterPro" id="IPR047976">
    <property type="entry name" value="Anti_VapB2-like"/>
</dbReference>
<dbReference type="InterPro" id="IPR051734">
    <property type="entry name" value="VapB_TA_antitoxins"/>
</dbReference>
<organism evidence="5 6">
    <name type="scientific">Methylomarinovum tepidoasis</name>
    <dbReference type="NCBI Taxonomy" id="2840183"/>
    <lineage>
        <taxon>Bacteria</taxon>
        <taxon>Pseudomonadati</taxon>
        <taxon>Pseudomonadota</taxon>
        <taxon>Gammaproteobacteria</taxon>
        <taxon>Methylococcales</taxon>
        <taxon>Methylothermaceae</taxon>
        <taxon>Methylomarinovum</taxon>
    </lineage>
</organism>
<evidence type="ECO:0000256" key="3">
    <source>
        <dbReference type="SAM" id="MobiDB-lite"/>
    </source>
</evidence>
<dbReference type="RefSeq" id="WP_286293271.1">
    <property type="nucleotide sequence ID" value="NZ_AP024718.1"/>
</dbReference>
<feature type="region of interest" description="Disordered" evidence="3">
    <location>
        <begin position="61"/>
        <end position="83"/>
    </location>
</feature>
<feature type="domain" description="SpoVT-AbrB" evidence="4">
    <location>
        <begin position="4"/>
        <end position="44"/>
    </location>
</feature>
<name>A0AAU9CDB8_9GAMM</name>
<reference evidence="6" key="1">
    <citation type="journal article" date="2024" name="Int. J. Syst. Evol. Microbiol.">
        <title>Methylomarinovum tepidoasis sp. nov., a moderately thermophilic methanotroph of the family Methylothermaceae isolated from a deep-sea hydrothermal field.</title>
        <authorList>
            <person name="Hirayama H."/>
            <person name="Takaki Y."/>
            <person name="Abe M."/>
            <person name="Miyazaki M."/>
            <person name="Uematsu K."/>
            <person name="Matsui Y."/>
            <person name="Takai K."/>
        </authorList>
    </citation>
    <scope>NUCLEOTIDE SEQUENCE [LARGE SCALE GENOMIC DNA]</scope>
    <source>
        <strain evidence="6">IN45</strain>
    </source>
</reference>
<evidence type="ECO:0000256" key="2">
    <source>
        <dbReference type="PROSITE-ProRule" id="PRU01076"/>
    </source>
</evidence>
<evidence type="ECO:0000313" key="5">
    <source>
        <dbReference type="EMBL" id="BCX88193.1"/>
    </source>
</evidence>
<dbReference type="PROSITE" id="PS51740">
    <property type="entry name" value="SPOVT_ABRB"/>
    <property type="match status" value="1"/>
</dbReference>
<proteinExistence type="inferred from homology"/>
<comment type="similarity">
    <text evidence="1">Belongs to the VapB family.</text>
</comment>
<dbReference type="EMBL" id="AP024718">
    <property type="protein sequence ID" value="BCX88193.1"/>
    <property type="molecule type" value="Genomic_DNA"/>
</dbReference>
<dbReference type="KEGG" id="meiy:MIN45_P0561"/>
<sequence length="83" mass="9706">MKTTKVFRSGNSQAIRLPKEFRLDCDTVTIHREGRRLIIEPVEDWAGRLYAVLEDFSDDFMAEGRDHPQPQVRPELESLFDDN</sequence>
<dbReference type="GO" id="GO:0003677">
    <property type="term" value="F:DNA binding"/>
    <property type="evidence" value="ECO:0007669"/>
    <property type="project" value="UniProtKB-UniRule"/>
</dbReference>
<dbReference type="Pfam" id="PF04014">
    <property type="entry name" value="MazE_antitoxin"/>
    <property type="match status" value="1"/>
</dbReference>
<dbReference type="PANTHER" id="PTHR37550:SF3">
    <property type="entry name" value="ANTITOXIN VAPB1"/>
    <property type="match status" value="1"/>
</dbReference>
<keyword evidence="2" id="KW-0238">DNA-binding</keyword>